<dbReference type="RefSeq" id="XP_009062524.1">
    <property type="nucleotide sequence ID" value="XM_009064276.1"/>
</dbReference>
<dbReference type="Gene3D" id="2.60.120.260">
    <property type="entry name" value="Galactose-binding domain-like"/>
    <property type="match status" value="2"/>
</dbReference>
<dbReference type="InterPro" id="IPR000210">
    <property type="entry name" value="BTB/POZ_dom"/>
</dbReference>
<evidence type="ECO:0000313" key="4">
    <source>
        <dbReference type="EMBL" id="ESO86830.1"/>
    </source>
</evidence>
<evidence type="ECO:0000256" key="1">
    <source>
        <dbReference type="ARBA" id="ARBA00020216"/>
    </source>
</evidence>
<dbReference type="InterPro" id="IPR011705">
    <property type="entry name" value="BACK"/>
</dbReference>
<evidence type="ECO:0000259" key="3">
    <source>
        <dbReference type="PROSITE" id="PS50097"/>
    </source>
</evidence>
<dbReference type="STRING" id="225164.V3ZW83"/>
<dbReference type="OMA" id="LCMINHI"/>
<feature type="region of interest" description="Disordered" evidence="2">
    <location>
        <begin position="567"/>
        <end position="608"/>
    </location>
</feature>
<dbReference type="OrthoDB" id="9997739at2759"/>
<proteinExistence type="predicted"/>
<gene>
    <name evidence="4" type="ORF">LOTGIDRAFT_220364</name>
</gene>
<dbReference type="PANTHER" id="PTHR46306">
    <property type="entry name" value="BTB/POZ DOMAIN-CONTAINING PROTEIN 9"/>
    <property type="match status" value="1"/>
</dbReference>
<dbReference type="InterPro" id="IPR008979">
    <property type="entry name" value="Galactose-bd-like_sf"/>
</dbReference>
<protein>
    <recommendedName>
        <fullName evidence="1">BTB/POZ domain-containing protein 9</fullName>
    </recommendedName>
</protein>
<dbReference type="HOGENOM" id="CLU_004253_0_2_1"/>
<dbReference type="PROSITE" id="PS50097">
    <property type="entry name" value="BTB"/>
    <property type="match status" value="1"/>
</dbReference>
<keyword evidence="5" id="KW-1185">Reference proteome</keyword>
<dbReference type="FunFam" id="1.25.40.420:FF:000005">
    <property type="entry name" value="BTB/POZ domain-containing protein 9"/>
    <property type="match status" value="1"/>
</dbReference>
<dbReference type="FunFam" id="2.60.120.260:FF:000051">
    <property type="entry name" value="BTB/POZ domain-containing protein 9"/>
    <property type="match status" value="1"/>
</dbReference>
<dbReference type="GO" id="GO:0048512">
    <property type="term" value="P:circadian behavior"/>
    <property type="evidence" value="ECO:0007669"/>
    <property type="project" value="TreeGrafter"/>
</dbReference>
<dbReference type="CDD" id="cd14822">
    <property type="entry name" value="BACK_BTBD9"/>
    <property type="match status" value="1"/>
</dbReference>
<dbReference type="Gene3D" id="3.30.710.10">
    <property type="entry name" value="Potassium Channel Kv1.1, Chain A"/>
    <property type="match status" value="1"/>
</dbReference>
<dbReference type="InterPro" id="IPR000421">
    <property type="entry name" value="FA58C"/>
</dbReference>
<dbReference type="InterPro" id="IPR052407">
    <property type="entry name" value="BTB_POZ_domain_cont_9"/>
</dbReference>
<dbReference type="EMBL" id="KB202990">
    <property type="protein sequence ID" value="ESO86830.1"/>
    <property type="molecule type" value="Genomic_DNA"/>
</dbReference>
<dbReference type="PANTHER" id="PTHR46306:SF1">
    <property type="entry name" value="BTB_POZ DOMAIN-CONTAINING PROTEIN 9"/>
    <property type="match status" value="1"/>
</dbReference>
<dbReference type="GeneID" id="20246927"/>
<sequence length="635" mass="71910">MCDHRQLRSPAPLGVVDHVGSLSDSFGELVENSDYSDIDLIVDGGEFQGHKVILAARSEYFRALFYGGLKESQPGTAQIELHDVPATAFSFLFKYIYTGRLHLTEIKEESTILDILGLAHRFGFEELETAISDYLKSVLNSRNVCPIYDLANMYNLMSLCLMCQEFIDRNANEILHSESFLSLSQNSVKELIARDSFYAHELDIFKAVCEWAEFNNGTDPTPILDSVRLPLMTMPELLNNVRPTSLVPADSILDAIKTQTESRSMELKYRGLLLPEENIATALHGAHVYRGEMKTGLLDGDYHNYDLDRGFSRHPIDDNNGQGIVLKLDRPYILNMFKLLLWDRDMRSYSYYIEVSMDDKDYVRVIDHTAYLCRSWQKLYFPIRVCKFIRIVGTHNTVNRVFHLVAIEGYYTNKPFTLDRGLVVPAENVATIKNSAVVIEGVSRSRNALINGDVKNYDWDSGYTCHQLGSGAIVIQLAQPYIIGSMRLLLWDCDDRSYSFYVEVSFDHQTWTIVADKRREHCKAWQLLTFDPLPIAFIRIVGTHNTANEVFHCVHFECPADLNGVNPATTHRAPGSPNHPVVSPRDPSAPQQPEIGVAGPPNNQCNQMPRVQGLDQYAVPDFQQDTPEADRIDAL</sequence>
<dbReference type="GO" id="GO:0050804">
    <property type="term" value="P:modulation of chemical synaptic transmission"/>
    <property type="evidence" value="ECO:0007669"/>
    <property type="project" value="TreeGrafter"/>
</dbReference>
<dbReference type="SMART" id="SM00225">
    <property type="entry name" value="BTB"/>
    <property type="match status" value="1"/>
</dbReference>
<name>V3ZW83_LOTGI</name>
<dbReference type="CTD" id="20246927"/>
<dbReference type="GO" id="GO:0008344">
    <property type="term" value="P:adult locomotory behavior"/>
    <property type="evidence" value="ECO:0007669"/>
    <property type="project" value="TreeGrafter"/>
</dbReference>
<feature type="domain" description="BTB" evidence="3">
    <location>
        <begin position="36"/>
        <end position="105"/>
    </location>
</feature>
<evidence type="ECO:0000256" key="2">
    <source>
        <dbReference type="SAM" id="MobiDB-lite"/>
    </source>
</evidence>
<reference evidence="4 5" key="1">
    <citation type="journal article" date="2013" name="Nature">
        <title>Insights into bilaterian evolution from three spiralian genomes.</title>
        <authorList>
            <person name="Simakov O."/>
            <person name="Marletaz F."/>
            <person name="Cho S.J."/>
            <person name="Edsinger-Gonzales E."/>
            <person name="Havlak P."/>
            <person name="Hellsten U."/>
            <person name="Kuo D.H."/>
            <person name="Larsson T."/>
            <person name="Lv J."/>
            <person name="Arendt D."/>
            <person name="Savage R."/>
            <person name="Osoegawa K."/>
            <person name="de Jong P."/>
            <person name="Grimwood J."/>
            <person name="Chapman J.A."/>
            <person name="Shapiro H."/>
            <person name="Aerts A."/>
            <person name="Otillar R.P."/>
            <person name="Terry A.Y."/>
            <person name="Boore J.L."/>
            <person name="Grigoriev I.V."/>
            <person name="Lindberg D.R."/>
            <person name="Seaver E.C."/>
            <person name="Weisblat D.A."/>
            <person name="Putnam N.H."/>
            <person name="Rokhsar D.S."/>
        </authorList>
    </citation>
    <scope>NUCLEOTIDE SEQUENCE [LARGE SCALE GENOMIC DNA]</scope>
</reference>
<organism evidence="4 5">
    <name type="scientific">Lottia gigantea</name>
    <name type="common">Giant owl limpet</name>
    <dbReference type="NCBI Taxonomy" id="225164"/>
    <lineage>
        <taxon>Eukaryota</taxon>
        <taxon>Metazoa</taxon>
        <taxon>Spiralia</taxon>
        <taxon>Lophotrochozoa</taxon>
        <taxon>Mollusca</taxon>
        <taxon>Gastropoda</taxon>
        <taxon>Patellogastropoda</taxon>
        <taxon>Lottioidea</taxon>
        <taxon>Lottiidae</taxon>
        <taxon>Lottia</taxon>
    </lineage>
</organism>
<dbReference type="SMART" id="SM00875">
    <property type="entry name" value="BACK"/>
    <property type="match status" value="1"/>
</dbReference>
<dbReference type="KEGG" id="lgi:LOTGIDRAFT_220364"/>
<dbReference type="Proteomes" id="UP000030746">
    <property type="component" value="Unassembled WGS sequence"/>
</dbReference>
<dbReference type="AlphaFoldDB" id="V3ZW83"/>
<dbReference type="CDD" id="cd18287">
    <property type="entry name" value="BTB_POZ_BTBD9"/>
    <property type="match status" value="1"/>
</dbReference>
<dbReference type="FunFam" id="2.60.120.260:FF:000038">
    <property type="entry name" value="BTB/POZ domain-containing protein 9"/>
    <property type="match status" value="1"/>
</dbReference>
<dbReference type="InterPro" id="IPR011333">
    <property type="entry name" value="SKP1/BTB/POZ_sf"/>
</dbReference>
<dbReference type="Pfam" id="PF00651">
    <property type="entry name" value="BTB"/>
    <property type="match status" value="1"/>
</dbReference>
<dbReference type="GO" id="GO:0005737">
    <property type="term" value="C:cytoplasm"/>
    <property type="evidence" value="ECO:0007669"/>
    <property type="project" value="TreeGrafter"/>
</dbReference>
<evidence type="ECO:0000313" key="5">
    <source>
        <dbReference type="Proteomes" id="UP000030746"/>
    </source>
</evidence>
<dbReference type="Gene3D" id="1.25.40.420">
    <property type="match status" value="1"/>
</dbReference>
<dbReference type="InterPro" id="IPR034091">
    <property type="entry name" value="BTBD9_BACK-like_dom"/>
</dbReference>
<dbReference type="Pfam" id="PF00754">
    <property type="entry name" value="F5_F8_type_C"/>
    <property type="match status" value="1"/>
</dbReference>
<dbReference type="SUPFAM" id="SSF54695">
    <property type="entry name" value="POZ domain"/>
    <property type="match status" value="1"/>
</dbReference>
<dbReference type="SUPFAM" id="SSF49785">
    <property type="entry name" value="Galactose-binding domain-like"/>
    <property type="match status" value="2"/>
</dbReference>
<dbReference type="Pfam" id="PF07707">
    <property type="entry name" value="BACK"/>
    <property type="match status" value="1"/>
</dbReference>
<accession>V3ZW83</accession>